<evidence type="ECO:0000256" key="12">
    <source>
        <dbReference type="SAM" id="MobiDB-lite"/>
    </source>
</evidence>
<keyword evidence="7" id="KW-0249">Electron transport</keyword>
<comment type="subcellular location">
    <subcellularLocation>
        <location evidence="1">Mitochondrion inner membrane</location>
        <topology evidence="1">Peripheral membrane protein</topology>
        <orientation evidence="1">Matrix side</orientation>
    </subcellularLocation>
</comment>
<evidence type="ECO:0000256" key="9">
    <source>
        <dbReference type="ARBA" id="ARBA00023136"/>
    </source>
</evidence>
<evidence type="ECO:0000256" key="3">
    <source>
        <dbReference type="ARBA" id="ARBA00016323"/>
    </source>
</evidence>
<dbReference type="Pfam" id="PF02271">
    <property type="entry name" value="UCR_14kD"/>
    <property type="match status" value="1"/>
</dbReference>
<dbReference type="InterPro" id="IPR036544">
    <property type="entry name" value="QCR7_sf"/>
</dbReference>
<evidence type="ECO:0000313" key="13">
    <source>
        <dbReference type="EMBL" id="JAB83145.1"/>
    </source>
</evidence>
<accession>V5HHK1</accession>
<feature type="non-terminal residue" evidence="13">
    <location>
        <position position="1"/>
    </location>
</feature>
<evidence type="ECO:0000256" key="2">
    <source>
        <dbReference type="ARBA" id="ARBA00008554"/>
    </source>
</evidence>
<reference evidence="13" key="1">
    <citation type="journal article" date="2015" name="Sci. Rep.">
        <title>Tissue- and time-dependent transcription in Ixodes ricinus salivary glands and midguts when blood feeding on the vertebrate host.</title>
        <authorList>
            <person name="Kotsyfakis M."/>
            <person name="Schwarz A."/>
            <person name="Erhart J."/>
            <person name="Ribeiro J.M."/>
        </authorList>
    </citation>
    <scope>NUCLEOTIDE SEQUENCE</scope>
    <source>
        <tissue evidence="13">Salivary gland and midgut</tissue>
    </source>
</reference>
<evidence type="ECO:0000256" key="1">
    <source>
        <dbReference type="ARBA" id="ARBA00004443"/>
    </source>
</evidence>
<evidence type="ECO:0000256" key="10">
    <source>
        <dbReference type="ARBA" id="ARBA00031021"/>
    </source>
</evidence>
<dbReference type="GO" id="GO:0045275">
    <property type="term" value="C:respiratory chain complex III"/>
    <property type="evidence" value="ECO:0007669"/>
    <property type="project" value="InterPro"/>
</dbReference>
<evidence type="ECO:0000256" key="6">
    <source>
        <dbReference type="ARBA" id="ARBA00022792"/>
    </source>
</evidence>
<evidence type="ECO:0000256" key="8">
    <source>
        <dbReference type="ARBA" id="ARBA00023128"/>
    </source>
</evidence>
<dbReference type="Gene3D" id="1.10.1090.10">
    <property type="entry name" value="Cytochrome b-c1 complex subunit 7"/>
    <property type="match status" value="1"/>
</dbReference>
<name>V5HHK1_IXORI</name>
<evidence type="ECO:0000256" key="5">
    <source>
        <dbReference type="ARBA" id="ARBA00022660"/>
    </source>
</evidence>
<protein>
    <recommendedName>
        <fullName evidence="3">Cytochrome b-c1 complex subunit 7</fullName>
    </recommendedName>
    <alternativeName>
        <fullName evidence="10">Complex III subunit VII</fullName>
    </alternativeName>
    <alternativeName>
        <fullName evidence="11">Ubiquinol-cytochrome c reductase complex 14 kDa protein</fullName>
    </alternativeName>
</protein>
<organism evidence="13">
    <name type="scientific">Ixodes ricinus</name>
    <name type="common">Common tick</name>
    <name type="synonym">Acarus ricinus</name>
    <dbReference type="NCBI Taxonomy" id="34613"/>
    <lineage>
        <taxon>Eukaryota</taxon>
        <taxon>Metazoa</taxon>
        <taxon>Ecdysozoa</taxon>
        <taxon>Arthropoda</taxon>
        <taxon>Chelicerata</taxon>
        <taxon>Arachnida</taxon>
        <taxon>Acari</taxon>
        <taxon>Parasitiformes</taxon>
        <taxon>Ixodida</taxon>
        <taxon>Ixodoidea</taxon>
        <taxon>Ixodidae</taxon>
        <taxon>Ixodinae</taxon>
        <taxon>Ixodes</taxon>
    </lineage>
</organism>
<sequence length="87" mass="9769">DATFRLLRAVQCSINQLPSCPNEQWTKMEDDKSYLDTCIAEVEKELAERKEWYRTPPSGEPPSLSTTSLSSAVDESLPPPSLVKIGW</sequence>
<dbReference type="InterPro" id="IPR003197">
    <property type="entry name" value="QCR7"/>
</dbReference>
<dbReference type="EMBL" id="GANP01001323">
    <property type="protein sequence ID" value="JAB83145.1"/>
    <property type="molecule type" value="mRNA"/>
</dbReference>
<keyword evidence="4" id="KW-0813">Transport</keyword>
<evidence type="ECO:0000256" key="11">
    <source>
        <dbReference type="ARBA" id="ARBA00032927"/>
    </source>
</evidence>
<evidence type="ECO:0000256" key="4">
    <source>
        <dbReference type="ARBA" id="ARBA00022448"/>
    </source>
</evidence>
<feature type="compositionally biased region" description="Low complexity" evidence="12">
    <location>
        <begin position="55"/>
        <end position="71"/>
    </location>
</feature>
<dbReference type="GO" id="GO:0006122">
    <property type="term" value="P:mitochondrial electron transport, ubiquinol to cytochrome c"/>
    <property type="evidence" value="ECO:0007669"/>
    <property type="project" value="InterPro"/>
</dbReference>
<proteinExistence type="evidence at transcript level"/>
<comment type="similarity">
    <text evidence="2">Belongs to the UQCRB/QCR7 family.</text>
</comment>
<dbReference type="SUPFAM" id="SSF81524">
    <property type="entry name" value="14 kDa protein of cytochrome bc1 complex (Ubiquinol-cytochrome c reductase)"/>
    <property type="match status" value="1"/>
</dbReference>
<keyword evidence="6" id="KW-0999">Mitochondrion inner membrane</keyword>
<keyword evidence="8" id="KW-0496">Mitochondrion</keyword>
<dbReference type="AlphaFoldDB" id="V5HHK1"/>
<evidence type="ECO:0000256" key="7">
    <source>
        <dbReference type="ARBA" id="ARBA00022982"/>
    </source>
</evidence>
<keyword evidence="9" id="KW-0472">Membrane</keyword>
<keyword evidence="5" id="KW-0679">Respiratory chain</keyword>
<feature type="region of interest" description="Disordered" evidence="12">
    <location>
        <begin position="49"/>
        <end position="87"/>
    </location>
</feature>
<dbReference type="GO" id="GO:0005743">
    <property type="term" value="C:mitochondrial inner membrane"/>
    <property type="evidence" value="ECO:0007669"/>
    <property type="project" value="UniProtKB-SubCell"/>
</dbReference>